<protein>
    <submittedName>
        <fullName evidence="7">Glycosyl hydrolases family 31</fullName>
    </submittedName>
</protein>
<evidence type="ECO:0000256" key="4">
    <source>
        <dbReference type="RuleBase" id="RU361185"/>
    </source>
</evidence>
<comment type="similarity">
    <text evidence="1 4">Belongs to the glycosyl hydrolase 31 family.</text>
</comment>
<dbReference type="SUPFAM" id="SSF51011">
    <property type="entry name" value="Glycosyl hydrolase domain"/>
    <property type="match status" value="1"/>
</dbReference>
<dbReference type="InterPro" id="IPR048395">
    <property type="entry name" value="Glyco_hydro_31_C"/>
</dbReference>
<dbReference type="InterPro" id="IPR050985">
    <property type="entry name" value="Alpha-glycosidase_related"/>
</dbReference>
<evidence type="ECO:0000259" key="6">
    <source>
        <dbReference type="Pfam" id="PF21365"/>
    </source>
</evidence>
<accession>A0A1M5L9H9</accession>
<organism evidence="7 8">
    <name type="scientific">Fodinibius roseus</name>
    <dbReference type="NCBI Taxonomy" id="1194090"/>
    <lineage>
        <taxon>Bacteria</taxon>
        <taxon>Pseudomonadati</taxon>
        <taxon>Balneolota</taxon>
        <taxon>Balneolia</taxon>
        <taxon>Balneolales</taxon>
        <taxon>Balneolaceae</taxon>
        <taxon>Fodinibius</taxon>
    </lineage>
</organism>
<evidence type="ECO:0000259" key="5">
    <source>
        <dbReference type="Pfam" id="PF01055"/>
    </source>
</evidence>
<dbReference type="Pfam" id="PF21365">
    <property type="entry name" value="Glyco_hydro_31_3rd"/>
    <property type="match status" value="1"/>
</dbReference>
<dbReference type="InterPro" id="IPR013780">
    <property type="entry name" value="Glyco_hydro_b"/>
</dbReference>
<dbReference type="Proteomes" id="UP000184041">
    <property type="component" value="Unassembled WGS sequence"/>
</dbReference>
<dbReference type="Gene3D" id="2.60.40.1180">
    <property type="entry name" value="Golgi alpha-mannosidase II"/>
    <property type="match status" value="1"/>
</dbReference>
<evidence type="ECO:0000256" key="1">
    <source>
        <dbReference type="ARBA" id="ARBA00007806"/>
    </source>
</evidence>
<feature type="domain" description="Glycosyl hydrolase family 31 C-terminal" evidence="6">
    <location>
        <begin position="615"/>
        <end position="707"/>
    </location>
</feature>
<dbReference type="PANTHER" id="PTHR43053:SF4">
    <property type="entry name" value="MYOGENESIS-REGULATING GLYCOSIDASE"/>
    <property type="match status" value="1"/>
</dbReference>
<dbReference type="Gene3D" id="3.20.20.80">
    <property type="entry name" value="Glycosidases"/>
    <property type="match status" value="1"/>
</dbReference>
<dbReference type="Pfam" id="PF01055">
    <property type="entry name" value="Glyco_hydro_31_2nd"/>
    <property type="match status" value="1"/>
</dbReference>
<keyword evidence="8" id="KW-1185">Reference proteome</keyword>
<dbReference type="PANTHER" id="PTHR43053">
    <property type="entry name" value="GLYCOSIDASE FAMILY 31"/>
    <property type="match status" value="1"/>
</dbReference>
<sequence>MKKLEENNLIISNEGNDMANSIFYRRRILSVLGGMVLLYIISGCSLKSEIDTRETEAAVYISTANYNLDIQKKGFRYSFKKPDGTLIAESHPVSGLLMHRSDTLLANIESTKLIDSAEEHINLLVTAENGLRAVVTLWPLPHSIKFQVRPEKKGKYSIAARTAGLTPSFGLGDHAAFGDGEWDRGVRAGTDLTGIEMDPLRGYRMISNFVIFPKQGLAAVNIEPGEKIIRLTEEENLQGAREVASMPAMYYFIGSPGEIYQSFLDARNREGYPVYKPKYEWFGVGWEAFGALAWNTNRETVTQNINEYLDLGFPLEWMVVGSGFWPRAEGEMDEHGTPYNAETDLEDSKKLLATTSFGMWDEQLYPSPKEMIDNFHRLGLKFIIGLRTGFIPGGPFTDEGLKNGYFIEDEAGNPRLFGVGFPEPDVYIVDAGNTDAVNWYVNLCQKWENYGVDGYKEDLFGYPQTLPDDFVNPINEALMDKGVYVMGRNNYLGSPVDIHRYNDFNYNQPQDRGPINGLAYAYSGFPYVYPDIVGGTGMATGRFGDESKEKLRVYLMRYAQYAALNPSMSFGYGPWNFDDEVVEVTLQAAQLHGRLQPYIFSNAIKAYKTGFPYPMTPLPLAFPKEELVYSLADTNRRSYQWMIGESLLATPLYGGDYATAKTRNVYLPEGTWIEYDNGQLHEGPSTLENYPLPVGKTPLFVGGNGIVVETKEGQLKARIYPVAAQAEMEFYSEDGTTRSVITVDNPDWNNLQVINQTDNSSPAVKKVNHAFEFNMVPGNDYLVE</sequence>
<name>A0A1M5L9H9_9BACT</name>
<dbReference type="InterPro" id="IPR017853">
    <property type="entry name" value="GH"/>
</dbReference>
<evidence type="ECO:0000313" key="8">
    <source>
        <dbReference type="Proteomes" id="UP000184041"/>
    </source>
</evidence>
<dbReference type="GO" id="GO:0004553">
    <property type="term" value="F:hydrolase activity, hydrolyzing O-glycosyl compounds"/>
    <property type="evidence" value="ECO:0007669"/>
    <property type="project" value="InterPro"/>
</dbReference>
<dbReference type="AlphaFoldDB" id="A0A1M5L9H9"/>
<dbReference type="EMBL" id="FQUS01000039">
    <property type="protein sequence ID" value="SHG61389.1"/>
    <property type="molecule type" value="Genomic_DNA"/>
</dbReference>
<dbReference type="InterPro" id="IPR000322">
    <property type="entry name" value="Glyco_hydro_31_TIM"/>
</dbReference>
<dbReference type="STRING" id="1194090.SAMN05443144_1394"/>
<evidence type="ECO:0000313" key="7">
    <source>
        <dbReference type="EMBL" id="SHG61389.1"/>
    </source>
</evidence>
<evidence type="ECO:0000256" key="2">
    <source>
        <dbReference type="ARBA" id="ARBA00022801"/>
    </source>
</evidence>
<proteinExistence type="inferred from homology"/>
<reference evidence="7 8" key="1">
    <citation type="submission" date="2016-11" db="EMBL/GenBank/DDBJ databases">
        <authorList>
            <person name="Jaros S."/>
            <person name="Januszkiewicz K."/>
            <person name="Wedrychowicz H."/>
        </authorList>
    </citation>
    <scope>NUCLEOTIDE SEQUENCE [LARGE SCALE GENOMIC DNA]</scope>
    <source>
        <strain evidence="7 8">DSM 21986</strain>
    </source>
</reference>
<keyword evidence="3 4" id="KW-0326">Glycosidase</keyword>
<feature type="domain" description="Glycoside hydrolase family 31 TIM barrel" evidence="5">
    <location>
        <begin position="294"/>
        <end position="458"/>
    </location>
</feature>
<dbReference type="GO" id="GO:0005975">
    <property type="term" value="P:carbohydrate metabolic process"/>
    <property type="evidence" value="ECO:0007669"/>
    <property type="project" value="InterPro"/>
</dbReference>
<evidence type="ECO:0000256" key="3">
    <source>
        <dbReference type="ARBA" id="ARBA00023295"/>
    </source>
</evidence>
<gene>
    <name evidence="7" type="ORF">SAMN05443144_1394</name>
</gene>
<dbReference type="SUPFAM" id="SSF51445">
    <property type="entry name" value="(Trans)glycosidases"/>
    <property type="match status" value="1"/>
</dbReference>
<keyword evidence="2 4" id="KW-0378">Hydrolase</keyword>